<evidence type="ECO:0000313" key="3">
    <source>
        <dbReference type="Proteomes" id="UP001500274"/>
    </source>
</evidence>
<dbReference type="Pfam" id="PF03992">
    <property type="entry name" value="ABM"/>
    <property type="match status" value="1"/>
</dbReference>
<name>A0ABP6BJV5_9MICO</name>
<proteinExistence type="predicted"/>
<sequence length="94" mass="10322">MPRIQLTGTLICANEEQAAIVVSHLPRHIELTRAEAGCVRFDVTSTADPLVWDVAELFATEEAFRAHQERVAASEWGSATAGIERKYVIAELAD</sequence>
<dbReference type="Proteomes" id="UP001500274">
    <property type="component" value="Unassembled WGS sequence"/>
</dbReference>
<keyword evidence="2" id="KW-0503">Monooxygenase</keyword>
<reference evidence="3" key="1">
    <citation type="journal article" date="2019" name="Int. J. Syst. Evol. Microbiol.">
        <title>The Global Catalogue of Microorganisms (GCM) 10K type strain sequencing project: providing services to taxonomists for standard genome sequencing and annotation.</title>
        <authorList>
            <consortium name="The Broad Institute Genomics Platform"/>
            <consortium name="The Broad Institute Genome Sequencing Center for Infectious Disease"/>
            <person name="Wu L."/>
            <person name="Ma J."/>
        </authorList>
    </citation>
    <scope>NUCLEOTIDE SEQUENCE [LARGE SCALE GENOMIC DNA]</scope>
    <source>
        <strain evidence="3">JCM 16365</strain>
    </source>
</reference>
<dbReference type="InterPro" id="IPR011008">
    <property type="entry name" value="Dimeric_a/b-barrel"/>
</dbReference>
<keyword evidence="2" id="KW-0560">Oxidoreductase</keyword>
<comment type="caution">
    <text evidence="2">The sequence shown here is derived from an EMBL/GenBank/DDBJ whole genome shotgun (WGS) entry which is preliminary data.</text>
</comment>
<dbReference type="RefSeq" id="WP_344227698.1">
    <property type="nucleotide sequence ID" value="NZ_BAAARI010000008.1"/>
</dbReference>
<keyword evidence="3" id="KW-1185">Reference proteome</keyword>
<dbReference type="SUPFAM" id="SSF54909">
    <property type="entry name" value="Dimeric alpha+beta barrel"/>
    <property type="match status" value="1"/>
</dbReference>
<evidence type="ECO:0000259" key="1">
    <source>
        <dbReference type="Pfam" id="PF03992"/>
    </source>
</evidence>
<dbReference type="InterPro" id="IPR007138">
    <property type="entry name" value="ABM_dom"/>
</dbReference>
<accession>A0ABP6BJV5</accession>
<gene>
    <name evidence="2" type="ORF">GCM10009862_11740</name>
</gene>
<protein>
    <submittedName>
        <fullName evidence="2">Antibiotic biosynthesis monooxygenase</fullName>
    </submittedName>
</protein>
<dbReference type="EMBL" id="BAAARI010000008">
    <property type="protein sequence ID" value="GAA2574385.1"/>
    <property type="molecule type" value="Genomic_DNA"/>
</dbReference>
<dbReference type="GO" id="GO:0004497">
    <property type="term" value="F:monooxygenase activity"/>
    <property type="evidence" value="ECO:0007669"/>
    <property type="project" value="UniProtKB-KW"/>
</dbReference>
<feature type="domain" description="ABM" evidence="1">
    <location>
        <begin position="13"/>
        <end position="72"/>
    </location>
</feature>
<evidence type="ECO:0000313" key="2">
    <source>
        <dbReference type="EMBL" id="GAA2574385.1"/>
    </source>
</evidence>
<organism evidence="2 3">
    <name type="scientific">Microbacterium binotii</name>
    <dbReference type="NCBI Taxonomy" id="462710"/>
    <lineage>
        <taxon>Bacteria</taxon>
        <taxon>Bacillati</taxon>
        <taxon>Actinomycetota</taxon>
        <taxon>Actinomycetes</taxon>
        <taxon>Micrococcales</taxon>
        <taxon>Microbacteriaceae</taxon>
        <taxon>Microbacterium</taxon>
    </lineage>
</organism>
<dbReference type="Gene3D" id="3.30.70.100">
    <property type="match status" value="1"/>
</dbReference>